<evidence type="ECO:0000313" key="2">
    <source>
        <dbReference type="EMBL" id="GIJ22904.1"/>
    </source>
</evidence>
<sequence length="109" mass="12395">MGPRTNRFPWPLQGRSGQHVGERWQRGRNQPTPEQVADARAFLLDRFLRDCPWASPADRANYVALLVTPIAAPGPDMPERHWKRLILILLRRRHMVSCSGRWAGSSAAS</sequence>
<organism evidence="2 3">
    <name type="scientific">Micromonospora lutea</name>
    <dbReference type="NCBI Taxonomy" id="419825"/>
    <lineage>
        <taxon>Bacteria</taxon>
        <taxon>Bacillati</taxon>
        <taxon>Actinomycetota</taxon>
        <taxon>Actinomycetes</taxon>
        <taxon>Micromonosporales</taxon>
        <taxon>Micromonosporaceae</taxon>
        <taxon>Micromonospora</taxon>
    </lineage>
</organism>
<evidence type="ECO:0000256" key="1">
    <source>
        <dbReference type="SAM" id="MobiDB-lite"/>
    </source>
</evidence>
<evidence type="ECO:0000313" key="3">
    <source>
        <dbReference type="Proteomes" id="UP000643165"/>
    </source>
</evidence>
<accession>A0ABQ4IYB2</accession>
<feature type="region of interest" description="Disordered" evidence="1">
    <location>
        <begin position="1"/>
        <end position="33"/>
    </location>
</feature>
<dbReference type="Proteomes" id="UP000643165">
    <property type="component" value="Unassembled WGS sequence"/>
</dbReference>
<comment type="caution">
    <text evidence="2">The sequence shown here is derived from an EMBL/GenBank/DDBJ whole genome shotgun (WGS) entry which is preliminary data.</text>
</comment>
<dbReference type="EMBL" id="BOPB01000019">
    <property type="protein sequence ID" value="GIJ22904.1"/>
    <property type="molecule type" value="Genomic_DNA"/>
</dbReference>
<proteinExistence type="predicted"/>
<protein>
    <submittedName>
        <fullName evidence="2">Uncharacterized protein</fullName>
    </submittedName>
</protein>
<keyword evidence="3" id="KW-1185">Reference proteome</keyword>
<reference evidence="2 3" key="1">
    <citation type="submission" date="2021-01" db="EMBL/GenBank/DDBJ databases">
        <title>Whole genome shotgun sequence of Verrucosispora lutea NBRC 106530.</title>
        <authorList>
            <person name="Komaki H."/>
            <person name="Tamura T."/>
        </authorList>
    </citation>
    <scope>NUCLEOTIDE SEQUENCE [LARGE SCALE GENOMIC DNA]</scope>
    <source>
        <strain evidence="2 3">NBRC 106530</strain>
    </source>
</reference>
<gene>
    <name evidence="2" type="ORF">Vlu01_35280</name>
</gene>
<name>A0ABQ4IYB2_9ACTN</name>